<dbReference type="AlphaFoldDB" id="A0A0B7GVW9"/>
<dbReference type="Proteomes" id="UP000323594">
    <property type="component" value="Chromosome"/>
</dbReference>
<sequence length="116" mass="12778">MKKTKILFMFIAMVSLAVLSGCGNKLKTDLTGAAYVNETKEGTLTFTSTLQFTSKTEVNLLSKVSAPEFNSLLSMLDSPELDKFLEPIAKAIGKNIEELKELLSFIKEPKPINGYL</sequence>
<dbReference type="EMBL" id="CDNC01000006">
    <property type="protein sequence ID" value="CEM61100.1"/>
    <property type="molecule type" value="Genomic_DNA"/>
</dbReference>
<evidence type="ECO:0000256" key="1">
    <source>
        <dbReference type="SAM" id="SignalP"/>
    </source>
</evidence>
<proteinExistence type="predicted"/>
<evidence type="ECO:0000313" key="2">
    <source>
        <dbReference type="EMBL" id="CEM61100.1"/>
    </source>
</evidence>
<dbReference type="RefSeq" id="WP_024751762.1">
    <property type="nucleotide sequence ID" value="NZ_CDNC01000006.1"/>
</dbReference>
<feature type="chain" id="PRO_5041521658" description="Lipoprotein" evidence="1">
    <location>
        <begin position="21"/>
        <end position="116"/>
    </location>
</feature>
<feature type="signal peptide" evidence="1">
    <location>
        <begin position="1"/>
        <end position="20"/>
    </location>
</feature>
<keyword evidence="4" id="KW-1185">Reference proteome</keyword>
<protein>
    <recommendedName>
        <fullName evidence="6">Lipoprotein</fullName>
    </recommendedName>
</protein>
<reference evidence="4" key="1">
    <citation type="submission" date="2015-01" db="EMBL/GenBank/DDBJ databases">
        <authorList>
            <person name="Manzoor Shahid"/>
            <person name="Zubair Saima"/>
        </authorList>
    </citation>
    <scope>NUCLEOTIDE SEQUENCE [LARGE SCALE GENOMIC DNA]</scope>
    <source>
        <strain evidence="4">V1</strain>
    </source>
</reference>
<organism evidence="2 4">
    <name type="scientific">Treponema phagedenis</name>
    <dbReference type="NCBI Taxonomy" id="162"/>
    <lineage>
        <taxon>Bacteria</taxon>
        <taxon>Pseudomonadati</taxon>
        <taxon>Spirochaetota</taxon>
        <taxon>Spirochaetia</taxon>
        <taxon>Spirochaetales</taxon>
        <taxon>Treponemataceae</taxon>
        <taxon>Treponema</taxon>
    </lineage>
</organism>
<keyword evidence="1" id="KW-0732">Signal</keyword>
<evidence type="ECO:0008006" key="6">
    <source>
        <dbReference type="Google" id="ProtNLM"/>
    </source>
</evidence>
<evidence type="ECO:0000313" key="3">
    <source>
        <dbReference type="EMBL" id="QEJ97066.1"/>
    </source>
</evidence>
<gene>
    <name evidence="3" type="ORF">FUT82_03085</name>
    <name evidence="2" type="ORF">TPHV1_140048</name>
</gene>
<name>A0A0B7GVW9_TREPH</name>
<dbReference type="PROSITE" id="PS51257">
    <property type="entry name" value="PROKAR_LIPOPROTEIN"/>
    <property type="match status" value="1"/>
</dbReference>
<evidence type="ECO:0000313" key="5">
    <source>
        <dbReference type="Proteomes" id="UP000323594"/>
    </source>
</evidence>
<reference evidence="3 5" key="3">
    <citation type="submission" date="2019-08" db="EMBL/GenBank/DDBJ databases">
        <authorList>
            <person name="Kuhnert P."/>
        </authorList>
    </citation>
    <scope>NUCLEOTIDE SEQUENCE [LARGE SCALE GENOMIC DNA]</scope>
    <source>
        <strain evidence="3 5">B36.5</strain>
    </source>
</reference>
<evidence type="ECO:0000313" key="4">
    <source>
        <dbReference type="Proteomes" id="UP000042527"/>
    </source>
</evidence>
<reference evidence="2" key="2">
    <citation type="submission" date="2015-01" db="EMBL/GenBank/DDBJ databases">
        <authorList>
            <person name="Xiang T."/>
            <person name="Song Y."/>
            <person name="Huang L."/>
            <person name="Wang B."/>
            <person name="Wu P."/>
        </authorList>
    </citation>
    <scope>NUCLEOTIDE SEQUENCE [LARGE SCALE GENOMIC DNA]</scope>
    <source>
        <strain evidence="2">V1</strain>
    </source>
</reference>
<dbReference type="Proteomes" id="UP000042527">
    <property type="component" value="Unassembled WGS sequence"/>
</dbReference>
<accession>A0A0B7GVW9</accession>
<dbReference type="EMBL" id="CP042817">
    <property type="protein sequence ID" value="QEJ97066.1"/>
    <property type="molecule type" value="Genomic_DNA"/>
</dbReference>